<dbReference type="PANTHER" id="PTHR46558">
    <property type="entry name" value="TRACRIPTIONAL REGULATORY PROTEIN-RELATED-RELATED"/>
    <property type="match status" value="1"/>
</dbReference>
<dbReference type="Pfam" id="PF01381">
    <property type="entry name" value="HTH_3"/>
    <property type="match status" value="1"/>
</dbReference>
<dbReference type="KEGG" id="cmah:C1I91_02550"/>
<dbReference type="CDD" id="cd00093">
    <property type="entry name" value="HTH_XRE"/>
    <property type="match status" value="1"/>
</dbReference>
<feature type="domain" description="HTH cro/C1-type" evidence="2">
    <location>
        <begin position="8"/>
        <end position="62"/>
    </location>
</feature>
<accession>A0A3R5TD67</accession>
<protein>
    <submittedName>
        <fullName evidence="3">DNA-binding protein</fullName>
    </submittedName>
</protein>
<organism evidence="3 4">
    <name type="scientific">Clostridium manihotivorum</name>
    <dbReference type="NCBI Taxonomy" id="2320868"/>
    <lineage>
        <taxon>Bacteria</taxon>
        <taxon>Bacillati</taxon>
        <taxon>Bacillota</taxon>
        <taxon>Clostridia</taxon>
        <taxon>Eubacteriales</taxon>
        <taxon>Clostridiaceae</taxon>
        <taxon>Clostridium</taxon>
    </lineage>
</organism>
<proteinExistence type="predicted"/>
<evidence type="ECO:0000256" key="1">
    <source>
        <dbReference type="ARBA" id="ARBA00023125"/>
    </source>
</evidence>
<dbReference type="PANTHER" id="PTHR46558:SF3">
    <property type="entry name" value="TRANSCRIPTIONAL REGULATOR"/>
    <property type="match status" value="1"/>
</dbReference>
<sequence>MSRVGEKIKQARTDAGISQKVLAKKLGVAEKFINEVEMGKRILNEALIEKIAKVLNTNLNDVNMVVTDEDLRKEKEKEVKKVYEPKKSEVAPKGDTDEVWNQAFGSVLKRVPIYDYSMTKVYDYKEMVLHSNKIEGHSIDKVFYIKVENDDMSGFRITEGDIAFCHSIKEVENNAICLLEFNDNRVVRQIKKLDSTKVLLISNKGTVRTETANVKDIKLIGKLDKLEIIL</sequence>
<dbReference type="SUPFAM" id="SSF47413">
    <property type="entry name" value="lambda repressor-like DNA-binding domains"/>
    <property type="match status" value="1"/>
</dbReference>
<dbReference type="OrthoDB" id="14949at2"/>
<dbReference type="Proteomes" id="UP000286268">
    <property type="component" value="Chromosome"/>
</dbReference>
<gene>
    <name evidence="3" type="ORF">C1I91_02550</name>
</gene>
<keyword evidence="1 3" id="KW-0238">DNA-binding</keyword>
<evidence type="ECO:0000259" key="2">
    <source>
        <dbReference type="PROSITE" id="PS50943"/>
    </source>
</evidence>
<dbReference type="InterPro" id="IPR001387">
    <property type="entry name" value="Cro/C1-type_HTH"/>
</dbReference>
<name>A0A3R5TD67_9CLOT</name>
<dbReference type="AlphaFoldDB" id="A0A3R5TD67"/>
<dbReference type="Pfam" id="PF00717">
    <property type="entry name" value="Peptidase_S24"/>
    <property type="match status" value="1"/>
</dbReference>
<dbReference type="PROSITE" id="PS50943">
    <property type="entry name" value="HTH_CROC1"/>
    <property type="match status" value="1"/>
</dbReference>
<reference evidence="3 4" key="1">
    <citation type="submission" date="2018-01" db="EMBL/GenBank/DDBJ databases">
        <title>Genome Sequencing and Assembly of Anaerobacter polyendosporus strain CT4.</title>
        <authorList>
            <person name="Tachaapaikoon C."/>
            <person name="Sutheeworapong S."/>
            <person name="Jenjaroenpun P."/>
            <person name="Wongsurawat T."/>
            <person name="Nookeaw I."/>
            <person name="Cheawchanlertfa P."/>
            <person name="Kosugi A."/>
            <person name="Cheevadhanarak S."/>
            <person name="Ratanakhanokchai K."/>
        </authorList>
    </citation>
    <scope>NUCLEOTIDE SEQUENCE [LARGE SCALE GENOMIC DNA]</scope>
    <source>
        <strain evidence="3 4">CT4</strain>
    </source>
</reference>
<dbReference type="SMART" id="SM00530">
    <property type="entry name" value="HTH_XRE"/>
    <property type="match status" value="1"/>
</dbReference>
<dbReference type="InterPro" id="IPR036286">
    <property type="entry name" value="LexA/Signal_pep-like_sf"/>
</dbReference>
<evidence type="ECO:0000313" key="4">
    <source>
        <dbReference type="Proteomes" id="UP000286268"/>
    </source>
</evidence>
<dbReference type="RefSeq" id="WP_128211083.1">
    <property type="nucleotide sequence ID" value="NZ_CP025746.1"/>
</dbReference>
<dbReference type="GO" id="GO:0003677">
    <property type="term" value="F:DNA binding"/>
    <property type="evidence" value="ECO:0007669"/>
    <property type="project" value="UniProtKB-KW"/>
</dbReference>
<dbReference type="InterPro" id="IPR010982">
    <property type="entry name" value="Lambda_DNA-bd_dom_sf"/>
</dbReference>
<evidence type="ECO:0000313" key="3">
    <source>
        <dbReference type="EMBL" id="QAA30633.1"/>
    </source>
</evidence>
<dbReference type="Gene3D" id="2.10.109.10">
    <property type="entry name" value="Umud Fragment, subunit A"/>
    <property type="match status" value="1"/>
</dbReference>
<keyword evidence="4" id="KW-1185">Reference proteome</keyword>
<dbReference type="InterPro" id="IPR015927">
    <property type="entry name" value="Peptidase_S24_S26A/B/C"/>
</dbReference>
<dbReference type="Gene3D" id="1.10.260.40">
    <property type="entry name" value="lambda repressor-like DNA-binding domains"/>
    <property type="match status" value="1"/>
</dbReference>
<dbReference type="EMBL" id="CP025746">
    <property type="protein sequence ID" value="QAA30633.1"/>
    <property type="molecule type" value="Genomic_DNA"/>
</dbReference>
<dbReference type="SUPFAM" id="SSF51306">
    <property type="entry name" value="LexA/Signal peptidase"/>
    <property type="match status" value="1"/>
</dbReference>